<dbReference type="AlphaFoldDB" id="A0A1C4Y039"/>
<evidence type="ECO:0000256" key="2">
    <source>
        <dbReference type="PROSITE-ProRule" id="PRU01091"/>
    </source>
</evidence>
<dbReference type="SUPFAM" id="SSF46894">
    <property type="entry name" value="C-terminal effector domain of the bipartite response regulators"/>
    <property type="match status" value="1"/>
</dbReference>
<dbReference type="GO" id="GO:0003677">
    <property type="term" value="F:DNA binding"/>
    <property type="evidence" value="ECO:0007669"/>
    <property type="project" value="UniProtKB-UniRule"/>
</dbReference>
<dbReference type="InterPro" id="IPR001867">
    <property type="entry name" value="OmpR/PhoB-type_DNA-bd"/>
</dbReference>
<evidence type="ECO:0000313" key="5">
    <source>
        <dbReference type="Proteomes" id="UP000199629"/>
    </source>
</evidence>
<dbReference type="InterPro" id="IPR016032">
    <property type="entry name" value="Sig_transdc_resp-reg_C-effctor"/>
</dbReference>
<protein>
    <submittedName>
        <fullName evidence="4">Transcriptional regulatory protein, C terminal</fullName>
    </submittedName>
</protein>
<dbReference type="PROSITE" id="PS51755">
    <property type="entry name" value="OMPR_PHOB"/>
    <property type="match status" value="1"/>
</dbReference>
<name>A0A1C4Y039_9ACTN</name>
<feature type="domain" description="OmpR/PhoB-type" evidence="3">
    <location>
        <begin position="65"/>
        <end position="167"/>
    </location>
</feature>
<dbReference type="EMBL" id="FMCS01000007">
    <property type="protein sequence ID" value="SCF14093.1"/>
    <property type="molecule type" value="Genomic_DNA"/>
</dbReference>
<dbReference type="SMART" id="SM00862">
    <property type="entry name" value="Trans_reg_C"/>
    <property type="match status" value="1"/>
</dbReference>
<accession>A0A1C4Y039</accession>
<feature type="DNA-binding region" description="OmpR/PhoB-type" evidence="2">
    <location>
        <begin position="65"/>
        <end position="167"/>
    </location>
</feature>
<keyword evidence="5" id="KW-1185">Reference proteome</keyword>
<dbReference type="CDD" id="cd00383">
    <property type="entry name" value="trans_reg_C"/>
    <property type="match status" value="1"/>
</dbReference>
<dbReference type="InterPro" id="IPR036388">
    <property type="entry name" value="WH-like_DNA-bd_sf"/>
</dbReference>
<gene>
    <name evidence="4" type="ORF">GA0070214_10712</name>
</gene>
<dbReference type="GO" id="GO:0006355">
    <property type="term" value="P:regulation of DNA-templated transcription"/>
    <property type="evidence" value="ECO:0007669"/>
    <property type="project" value="InterPro"/>
</dbReference>
<evidence type="ECO:0000259" key="3">
    <source>
        <dbReference type="PROSITE" id="PS51755"/>
    </source>
</evidence>
<dbReference type="Gene3D" id="1.10.10.10">
    <property type="entry name" value="Winged helix-like DNA-binding domain superfamily/Winged helix DNA-binding domain"/>
    <property type="match status" value="1"/>
</dbReference>
<organism evidence="4 5">
    <name type="scientific">Micromonospora chaiyaphumensis</name>
    <dbReference type="NCBI Taxonomy" id="307119"/>
    <lineage>
        <taxon>Bacteria</taxon>
        <taxon>Bacillati</taxon>
        <taxon>Actinomycetota</taxon>
        <taxon>Actinomycetes</taxon>
        <taxon>Micromonosporales</taxon>
        <taxon>Micromonosporaceae</taxon>
        <taxon>Micromonospora</taxon>
    </lineage>
</organism>
<dbReference type="Proteomes" id="UP000199629">
    <property type="component" value="Unassembled WGS sequence"/>
</dbReference>
<dbReference type="Pfam" id="PF00486">
    <property type="entry name" value="Trans_reg_C"/>
    <property type="match status" value="1"/>
</dbReference>
<dbReference type="GO" id="GO:0000160">
    <property type="term" value="P:phosphorelay signal transduction system"/>
    <property type="evidence" value="ECO:0007669"/>
    <property type="project" value="InterPro"/>
</dbReference>
<keyword evidence="1 2" id="KW-0238">DNA-binding</keyword>
<evidence type="ECO:0000256" key="1">
    <source>
        <dbReference type="ARBA" id="ARBA00023125"/>
    </source>
</evidence>
<proteinExistence type="predicted"/>
<reference evidence="5" key="1">
    <citation type="submission" date="2016-06" db="EMBL/GenBank/DDBJ databases">
        <authorList>
            <person name="Varghese N."/>
            <person name="Submissions Spin"/>
        </authorList>
    </citation>
    <scope>NUCLEOTIDE SEQUENCE [LARGE SCALE GENOMIC DNA]</scope>
    <source>
        <strain evidence="5">DSM 45246</strain>
    </source>
</reference>
<sequence>MMAGVPSLVIGIAASAAERRQLTQLLGGTETFLIVSSAHQARRFLELLRAPGAVRPAPAPAAVADESPAAGGPVSELDVDSDRRVLRWREREVGLTPLEHDLLVCLAGTPGQVWTYAQLHRAVWGNDHLGRGSDMHSVVRRVRRKLGRVGAAPTIHAVRGIGFRLAPS</sequence>
<evidence type="ECO:0000313" key="4">
    <source>
        <dbReference type="EMBL" id="SCF14093.1"/>
    </source>
</evidence>